<keyword evidence="4" id="KW-1185">Reference proteome</keyword>
<evidence type="ECO:0000256" key="1">
    <source>
        <dbReference type="SAM" id="MobiDB-lite"/>
    </source>
</evidence>
<evidence type="ECO:0000313" key="3">
    <source>
        <dbReference type="EMBL" id="KAH3783573.1"/>
    </source>
</evidence>
<accession>A0A9D4ITH1</accession>
<sequence length="226" mass="24799">MSDDMLDGVIIRRNTSSTPAFPKHNGAFKMVNTKYTGTFPPAVFANQKVYEVVLRNTNLFNVDAGLFSSAPNVRYLDLSYNSFSELPEKILTDLSKSLGVIRLYGTDIQCTCDKLWFLDHVTSNYLTLEGDIVCVNTGAEWDGKLAWRFYHETCVTYPSACSGIALVGACLTPIDIVGYAVGFIGFVLGWVVLGLTDHTRRQMNGVAGNKKPGTKKKAPAAKQPDV</sequence>
<comment type="caution">
    <text evidence="3">The sequence shown here is derived from an EMBL/GenBank/DDBJ whole genome shotgun (WGS) entry which is preliminary data.</text>
</comment>
<dbReference type="AlphaFoldDB" id="A0A9D4ITH1"/>
<dbReference type="Proteomes" id="UP000828390">
    <property type="component" value="Unassembled WGS sequence"/>
</dbReference>
<keyword evidence="2" id="KW-0812">Transmembrane</keyword>
<name>A0A9D4ITH1_DREPO</name>
<dbReference type="SUPFAM" id="SSF52058">
    <property type="entry name" value="L domain-like"/>
    <property type="match status" value="1"/>
</dbReference>
<evidence type="ECO:0000256" key="2">
    <source>
        <dbReference type="SAM" id="Phobius"/>
    </source>
</evidence>
<feature type="region of interest" description="Disordered" evidence="1">
    <location>
        <begin position="204"/>
        <end position="226"/>
    </location>
</feature>
<reference evidence="3" key="2">
    <citation type="submission" date="2020-11" db="EMBL/GenBank/DDBJ databases">
        <authorList>
            <person name="McCartney M.A."/>
            <person name="Auch B."/>
            <person name="Kono T."/>
            <person name="Mallez S."/>
            <person name="Becker A."/>
            <person name="Gohl D.M."/>
            <person name="Silverstein K.A.T."/>
            <person name="Koren S."/>
            <person name="Bechman K.B."/>
            <person name="Herman A."/>
            <person name="Abrahante J.E."/>
            <person name="Garbe J."/>
        </authorList>
    </citation>
    <scope>NUCLEOTIDE SEQUENCE</scope>
    <source>
        <strain evidence="3">Duluth1</strain>
        <tissue evidence="3">Whole animal</tissue>
    </source>
</reference>
<organism evidence="3 4">
    <name type="scientific">Dreissena polymorpha</name>
    <name type="common">Zebra mussel</name>
    <name type="synonym">Mytilus polymorpha</name>
    <dbReference type="NCBI Taxonomy" id="45954"/>
    <lineage>
        <taxon>Eukaryota</taxon>
        <taxon>Metazoa</taxon>
        <taxon>Spiralia</taxon>
        <taxon>Lophotrochozoa</taxon>
        <taxon>Mollusca</taxon>
        <taxon>Bivalvia</taxon>
        <taxon>Autobranchia</taxon>
        <taxon>Heteroconchia</taxon>
        <taxon>Euheterodonta</taxon>
        <taxon>Imparidentia</taxon>
        <taxon>Neoheterodontei</taxon>
        <taxon>Myida</taxon>
        <taxon>Dreissenoidea</taxon>
        <taxon>Dreissenidae</taxon>
        <taxon>Dreissena</taxon>
    </lineage>
</organism>
<protein>
    <submittedName>
        <fullName evidence="3">Uncharacterized protein</fullName>
    </submittedName>
</protein>
<evidence type="ECO:0000313" key="4">
    <source>
        <dbReference type="Proteomes" id="UP000828390"/>
    </source>
</evidence>
<keyword evidence="2" id="KW-0472">Membrane</keyword>
<dbReference type="Pfam" id="PF13855">
    <property type="entry name" value="LRR_8"/>
    <property type="match status" value="1"/>
</dbReference>
<keyword evidence="2" id="KW-1133">Transmembrane helix</keyword>
<dbReference type="Gene3D" id="3.80.10.10">
    <property type="entry name" value="Ribonuclease Inhibitor"/>
    <property type="match status" value="1"/>
</dbReference>
<gene>
    <name evidence="3" type="ORF">DPMN_161515</name>
</gene>
<dbReference type="InterPro" id="IPR001611">
    <property type="entry name" value="Leu-rich_rpt"/>
</dbReference>
<dbReference type="EMBL" id="JAIWYP010000008">
    <property type="protein sequence ID" value="KAH3783573.1"/>
    <property type="molecule type" value="Genomic_DNA"/>
</dbReference>
<feature type="transmembrane region" description="Helical" evidence="2">
    <location>
        <begin position="176"/>
        <end position="195"/>
    </location>
</feature>
<reference evidence="3" key="1">
    <citation type="journal article" date="2019" name="bioRxiv">
        <title>The Genome of the Zebra Mussel, Dreissena polymorpha: A Resource for Invasive Species Research.</title>
        <authorList>
            <person name="McCartney M.A."/>
            <person name="Auch B."/>
            <person name="Kono T."/>
            <person name="Mallez S."/>
            <person name="Zhang Y."/>
            <person name="Obille A."/>
            <person name="Becker A."/>
            <person name="Abrahante J.E."/>
            <person name="Garbe J."/>
            <person name="Badalamenti J.P."/>
            <person name="Herman A."/>
            <person name="Mangelson H."/>
            <person name="Liachko I."/>
            <person name="Sullivan S."/>
            <person name="Sone E.D."/>
            <person name="Koren S."/>
            <person name="Silverstein K.A.T."/>
            <person name="Beckman K.B."/>
            <person name="Gohl D.M."/>
        </authorList>
    </citation>
    <scope>NUCLEOTIDE SEQUENCE</scope>
    <source>
        <strain evidence="3">Duluth1</strain>
        <tissue evidence="3">Whole animal</tissue>
    </source>
</reference>
<proteinExistence type="predicted"/>
<dbReference type="InterPro" id="IPR032675">
    <property type="entry name" value="LRR_dom_sf"/>
</dbReference>